<proteinExistence type="predicted"/>
<feature type="non-terminal residue" evidence="1">
    <location>
        <position position="1"/>
    </location>
</feature>
<comment type="caution">
    <text evidence="1">The sequence shown here is derived from an EMBL/GenBank/DDBJ whole genome shotgun (WGS) entry which is preliminary data.</text>
</comment>
<sequence length="296" mass="33582">CLYPDISTGITGTGLDSALSDHSTEISINQLARKEATVISNYNVPLILSGQVCNPKGQNSFSQVDCPEDWMLAEHSGFVEEIQITGKLKKNIGEFPLHLRCQEDGMRKSQKQFRKPRKLSIFVEEKPVHPNATNCNGTQNTLNPEWLVSSRSGLFQCRSKSSISDKTGVYEEYPKQKSLWPSKLPLHVQNQSSLSNRLDHIRNNISHCMPSSRSSGQSFVSHRSHLVNSTVSTLQRKRWKNNKLNDDDYRDYKILNYVLDNALRTAKNMQKTTERMVQKLATDLVNPTYCDSSYTV</sequence>
<protein>
    <submittedName>
        <fullName evidence="1">Uncharacterized protein</fullName>
    </submittedName>
</protein>
<dbReference type="Proteomes" id="UP000770717">
    <property type="component" value="Unassembled WGS sequence"/>
</dbReference>
<name>A0A8J6F886_ELECQ</name>
<organism evidence="1 2">
    <name type="scientific">Eleutherodactylus coqui</name>
    <name type="common">Puerto Rican coqui</name>
    <dbReference type="NCBI Taxonomy" id="57060"/>
    <lineage>
        <taxon>Eukaryota</taxon>
        <taxon>Metazoa</taxon>
        <taxon>Chordata</taxon>
        <taxon>Craniata</taxon>
        <taxon>Vertebrata</taxon>
        <taxon>Euteleostomi</taxon>
        <taxon>Amphibia</taxon>
        <taxon>Batrachia</taxon>
        <taxon>Anura</taxon>
        <taxon>Neobatrachia</taxon>
        <taxon>Hyloidea</taxon>
        <taxon>Eleutherodactylidae</taxon>
        <taxon>Eleutherodactylinae</taxon>
        <taxon>Eleutherodactylus</taxon>
        <taxon>Eleutherodactylus</taxon>
    </lineage>
</organism>
<dbReference type="EMBL" id="WNTK01000005">
    <property type="protein sequence ID" value="KAG9483332.1"/>
    <property type="molecule type" value="Genomic_DNA"/>
</dbReference>
<keyword evidence="2" id="KW-1185">Reference proteome</keyword>
<dbReference type="AlphaFoldDB" id="A0A8J6F886"/>
<reference evidence="1" key="1">
    <citation type="thesis" date="2020" institute="ProQuest LLC" country="789 East Eisenhower Parkway, Ann Arbor, MI, USA">
        <title>Comparative Genomics and Chromosome Evolution.</title>
        <authorList>
            <person name="Mudd A.B."/>
        </authorList>
    </citation>
    <scope>NUCLEOTIDE SEQUENCE</scope>
    <source>
        <strain evidence="1">HN-11 Male</strain>
        <tissue evidence="1">Kidney and liver</tissue>
    </source>
</reference>
<evidence type="ECO:0000313" key="2">
    <source>
        <dbReference type="Proteomes" id="UP000770717"/>
    </source>
</evidence>
<dbReference type="OrthoDB" id="9045614at2759"/>
<evidence type="ECO:0000313" key="1">
    <source>
        <dbReference type="EMBL" id="KAG9483332.1"/>
    </source>
</evidence>
<accession>A0A8J6F886</accession>
<gene>
    <name evidence="1" type="ORF">GDO78_009320</name>
</gene>